<name>A0A5E6UZA5_PSEFL</name>
<feature type="transmembrane region" description="Helical" evidence="2">
    <location>
        <begin position="232"/>
        <end position="255"/>
    </location>
</feature>
<evidence type="ECO:0008006" key="5">
    <source>
        <dbReference type="Google" id="ProtNLM"/>
    </source>
</evidence>
<feature type="coiled-coil region" evidence="1">
    <location>
        <begin position="325"/>
        <end position="363"/>
    </location>
</feature>
<protein>
    <recommendedName>
        <fullName evidence="5">Transmembrane protein</fullName>
    </recommendedName>
</protein>
<dbReference type="EMBL" id="CABVHB010000030">
    <property type="protein sequence ID" value="VVN08314.1"/>
    <property type="molecule type" value="Genomic_DNA"/>
</dbReference>
<feature type="transmembrane region" description="Helical" evidence="2">
    <location>
        <begin position="194"/>
        <end position="220"/>
    </location>
</feature>
<dbReference type="RefSeq" id="WP_154947364.1">
    <property type="nucleotide sequence ID" value="NZ_CABVHB010000030.1"/>
</dbReference>
<evidence type="ECO:0000256" key="2">
    <source>
        <dbReference type="SAM" id="Phobius"/>
    </source>
</evidence>
<evidence type="ECO:0000256" key="1">
    <source>
        <dbReference type="SAM" id="Coils"/>
    </source>
</evidence>
<keyword evidence="2" id="KW-1133">Transmembrane helix</keyword>
<proteinExistence type="predicted"/>
<keyword evidence="2" id="KW-0812">Transmembrane</keyword>
<evidence type="ECO:0000313" key="4">
    <source>
        <dbReference type="Proteomes" id="UP000344274"/>
    </source>
</evidence>
<feature type="transmembrane region" description="Helical" evidence="2">
    <location>
        <begin position="287"/>
        <end position="304"/>
    </location>
</feature>
<accession>A0A5E6UZA5</accession>
<gene>
    <name evidence="3" type="ORF">PS673_03663</name>
</gene>
<dbReference type="AlphaFoldDB" id="A0A5E6UZA5"/>
<sequence>MSFLKRVWLGIRNFFLGSGERHEGEASFPEINPDRIKADLKVIETARAHGAKGVPDFRDTRLTETEHQIQGTVGKLRAATFKTGERWLKQIQSRLDAVDLTKDFDHTVQLGDEFGRKADSILSSANGELQESIRISKSHETILERFREANQLPDTPAELPGPLDHGKKICLLIIFCAAESFINANFFASGLVGGLISGLLMALTLAVLNLALPFFVGRVFTNKNHVNGLRRALGWLCFGIGVAWTCSIGVSMAYLRHVMPLIDDEATNQIQFAIDSFLLGESPFTDINSIALCAITVFFGLVALHHGYRWMDRYPGYSKIYGAYVEAYQNKFEIIANLRAALEEEKEKTLSQIDANVKNATEAVRYFKYSMGEKSVAKKKVTEHLILADKTIEALIEAYRYENQMARPSDKPRPDYFNNPIALEPQDLPDFGLERDEARLETQEKMLSEMLGILQPTRAKVQSSFVQKFDQLKPLESRL</sequence>
<keyword evidence="1" id="KW-0175">Coiled coil</keyword>
<organism evidence="3 4">
    <name type="scientific">Pseudomonas fluorescens</name>
    <dbReference type="NCBI Taxonomy" id="294"/>
    <lineage>
        <taxon>Bacteria</taxon>
        <taxon>Pseudomonadati</taxon>
        <taxon>Pseudomonadota</taxon>
        <taxon>Gammaproteobacteria</taxon>
        <taxon>Pseudomonadales</taxon>
        <taxon>Pseudomonadaceae</taxon>
        <taxon>Pseudomonas</taxon>
    </lineage>
</organism>
<reference evidence="3 4" key="1">
    <citation type="submission" date="2019-09" db="EMBL/GenBank/DDBJ databases">
        <authorList>
            <person name="Chandra G."/>
            <person name="Truman W A."/>
        </authorList>
    </citation>
    <scope>NUCLEOTIDE SEQUENCE [LARGE SCALE GENOMIC DNA]</scope>
    <source>
        <strain evidence="3">PS673</strain>
    </source>
</reference>
<keyword evidence="2" id="KW-0472">Membrane</keyword>
<evidence type="ECO:0000313" key="3">
    <source>
        <dbReference type="EMBL" id="VVN08314.1"/>
    </source>
</evidence>
<dbReference type="Proteomes" id="UP000344274">
    <property type="component" value="Unassembled WGS sequence"/>
</dbReference>